<sequence>MKRHEIVKLSMTWSTWESPHHCPREESIDLPERQPLNIRRRLGFVGMVHPLDSYTPSPSPPPPPPTPFSKEPESARRATSAGRASQRFANASRKRPVCRGPKRARKRQRPEPSLVKSAGRRAAEEGQRQGQGQGLGLSLGRPGPESGTGGGRQREGEGLSERGAEEGAEQREERGERGAAAEDERGERGRGGASENKTEEGQVRGKRVSPQPLLHCTREALVPTDREEAGGGGGEPYS</sequence>
<keyword evidence="3" id="KW-1185">Reference proteome</keyword>
<feature type="compositionally biased region" description="Basic and acidic residues" evidence="1">
    <location>
        <begin position="152"/>
        <end position="203"/>
    </location>
</feature>
<feature type="region of interest" description="Disordered" evidence="1">
    <location>
        <begin position="48"/>
        <end position="238"/>
    </location>
</feature>
<evidence type="ECO:0000256" key="1">
    <source>
        <dbReference type="SAM" id="MobiDB-lite"/>
    </source>
</evidence>
<feature type="compositionally biased region" description="Pro residues" evidence="1">
    <location>
        <begin position="57"/>
        <end position="67"/>
    </location>
</feature>
<evidence type="ECO:0000313" key="2">
    <source>
        <dbReference type="EMBL" id="PTQ38806.1"/>
    </source>
</evidence>
<proteinExistence type="predicted"/>
<evidence type="ECO:0000313" key="3">
    <source>
        <dbReference type="Proteomes" id="UP000244005"/>
    </source>
</evidence>
<organism evidence="2 3">
    <name type="scientific">Marchantia polymorpha</name>
    <name type="common">Common liverwort</name>
    <name type="synonym">Marchantia aquatica</name>
    <dbReference type="NCBI Taxonomy" id="3197"/>
    <lineage>
        <taxon>Eukaryota</taxon>
        <taxon>Viridiplantae</taxon>
        <taxon>Streptophyta</taxon>
        <taxon>Embryophyta</taxon>
        <taxon>Marchantiophyta</taxon>
        <taxon>Marchantiopsida</taxon>
        <taxon>Marchantiidae</taxon>
        <taxon>Marchantiales</taxon>
        <taxon>Marchantiaceae</taxon>
        <taxon>Marchantia</taxon>
    </lineage>
</organism>
<gene>
    <name evidence="2" type="ORF">MARPO_0049s0085</name>
</gene>
<reference evidence="3" key="1">
    <citation type="journal article" date="2017" name="Cell">
        <title>Insights into land plant evolution garnered from the Marchantia polymorpha genome.</title>
        <authorList>
            <person name="Bowman J.L."/>
            <person name="Kohchi T."/>
            <person name="Yamato K.T."/>
            <person name="Jenkins J."/>
            <person name="Shu S."/>
            <person name="Ishizaki K."/>
            <person name="Yamaoka S."/>
            <person name="Nishihama R."/>
            <person name="Nakamura Y."/>
            <person name="Berger F."/>
            <person name="Adam C."/>
            <person name="Aki S.S."/>
            <person name="Althoff F."/>
            <person name="Araki T."/>
            <person name="Arteaga-Vazquez M.A."/>
            <person name="Balasubrmanian S."/>
            <person name="Barry K."/>
            <person name="Bauer D."/>
            <person name="Boehm C.R."/>
            <person name="Briginshaw L."/>
            <person name="Caballero-Perez J."/>
            <person name="Catarino B."/>
            <person name="Chen F."/>
            <person name="Chiyoda S."/>
            <person name="Chovatia M."/>
            <person name="Davies K.M."/>
            <person name="Delmans M."/>
            <person name="Demura T."/>
            <person name="Dierschke T."/>
            <person name="Dolan L."/>
            <person name="Dorantes-Acosta A.E."/>
            <person name="Eklund D.M."/>
            <person name="Florent S.N."/>
            <person name="Flores-Sandoval E."/>
            <person name="Fujiyama A."/>
            <person name="Fukuzawa H."/>
            <person name="Galik B."/>
            <person name="Grimanelli D."/>
            <person name="Grimwood J."/>
            <person name="Grossniklaus U."/>
            <person name="Hamada T."/>
            <person name="Haseloff J."/>
            <person name="Hetherington A.J."/>
            <person name="Higo A."/>
            <person name="Hirakawa Y."/>
            <person name="Hundley H.N."/>
            <person name="Ikeda Y."/>
            <person name="Inoue K."/>
            <person name="Inoue S.I."/>
            <person name="Ishida S."/>
            <person name="Jia Q."/>
            <person name="Kakita M."/>
            <person name="Kanazawa T."/>
            <person name="Kawai Y."/>
            <person name="Kawashima T."/>
            <person name="Kennedy M."/>
            <person name="Kinose K."/>
            <person name="Kinoshita T."/>
            <person name="Kohara Y."/>
            <person name="Koide E."/>
            <person name="Komatsu K."/>
            <person name="Kopischke S."/>
            <person name="Kubo M."/>
            <person name="Kyozuka J."/>
            <person name="Lagercrantz U."/>
            <person name="Lin S.S."/>
            <person name="Lindquist E."/>
            <person name="Lipzen A.M."/>
            <person name="Lu C.W."/>
            <person name="De Luna E."/>
            <person name="Martienssen R.A."/>
            <person name="Minamino N."/>
            <person name="Mizutani M."/>
            <person name="Mizutani M."/>
            <person name="Mochizuki N."/>
            <person name="Monte I."/>
            <person name="Mosher R."/>
            <person name="Nagasaki H."/>
            <person name="Nakagami H."/>
            <person name="Naramoto S."/>
            <person name="Nishitani K."/>
            <person name="Ohtani M."/>
            <person name="Okamoto T."/>
            <person name="Okumura M."/>
            <person name="Phillips J."/>
            <person name="Pollak B."/>
            <person name="Reinders A."/>
            <person name="Rovekamp M."/>
            <person name="Sano R."/>
            <person name="Sawa S."/>
            <person name="Schmid M.W."/>
            <person name="Shirakawa M."/>
            <person name="Solano R."/>
            <person name="Spunde A."/>
            <person name="Suetsugu N."/>
            <person name="Sugano S."/>
            <person name="Sugiyama A."/>
            <person name="Sun R."/>
            <person name="Suzuki Y."/>
            <person name="Takenaka M."/>
            <person name="Takezawa D."/>
            <person name="Tomogane H."/>
            <person name="Tsuzuki M."/>
            <person name="Ueda T."/>
            <person name="Umeda M."/>
            <person name="Ward J.M."/>
            <person name="Watanabe Y."/>
            <person name="Yazaki K."/>
            <person name="Yokoyama R."/>
            <person name="Yoshitake Y."/>
            <person name="Yotsui I."/>
            <person name="Zachgo S."/>
            <person name="Schmutz J."/>
        </authorList>
    </citation>
    <scope>NUCLEOTIDE SEQUENCE [LARGE SCALE GENOMIC DNA]</scope>
    <source>
        <strain evidence="3">Tak-1</strain>
    </source>
</reference>
<name>A0A2R6WY74_MARPO</name>
<dbReference type="EMBL" id="KZ772721">
    <property type="protein sequence ID" value="PTQ38806.1"/>
    <property type="molecule type" value="Genomic_DNA"/>
</dbReference>
<feature type="compositionally biased region" description="Basic residues" evidence="1">
    <location>
        <begin position="92"/>
        <end position="108"/>
    </location>
</feature>
<feature type="compositionally biased region" description="Low complexity" evidence="1">
    <location>
        <begin position="77"/>
        <end position="87"/>
    </location>
</feature>
<dbReference type="Proteomes" id="UP000244005">
    <property type="component" value="Unassembled WGS sequence"/>
</dbReference>
<accession>A0A2R6WY74</accession>
<dbReference type="AlphaFoldDB" id="A0A2R6WY74"/>
<protein>
    <submittedName>
        <fullName evidence="2">Uncharacterized protein</fullName>
    </submittedName>
</protein>